<feature type="compositionally biased region" description="Low complexity" evidence="3">
    <location>
        <begin position="67"/>
        <end position="77"/>
    </location>
</feature>
<dbReference type="Proteomes" id="UP000321234">
    <property type="component" value="Unassembled WGS sequence"/>
</dbReference>
<evidence type="ECO:0000259" key="5">
    <source>
        <dbReference type="Pfam" id="PF05426"/>
    </source>
</evidence>
<keyword evidence="7" id="KW-1185">Reference proteome</keyword>
<evidence type="ECO:0000313" key="7">
    <source>
        <dbReference type="Proteomes" id="UP000321234"/>
    </source>
</evidence>
<dbReference type="GO" id="GO:0016829">
    <property type="term" value="F:lyase activity"/>
    <property type="evidence" value="ECO:0007669"/>
    <property type="project" value="UniProtKB-KW"/>
</dbReference>
<organism evidence="6 7">
    <name type="scientific">Quadrisphaera setariae</name>
    <dbReference type="NCBI Taxonomy" id="2593304"/>
    <lineage>
        <taxon>Bacteria</taxon>
        <taxon>Bacillati</taxon>
        <taxon>Actinomycetota</taxon>
        <taxon>Actinomycetes</taxon>
        <taxon>Kineosporiales</taxon>
        <taxon>Kineosporiaceae</taxon>
        <taxon>Quadrisphaera</taxon>
    </lineage>
</organism>
<accession>A0A5C8ZEV8</accession>
<feature type="chain" id="PRO_5022902770" description="Alginate lyase domain-containing protein" evidence="4">
    <location>
        <begin position="43"/>
        <end position="714"/>
    </location>
</feature>
<dbReference type="RefSeq" id="WP_147926165.1">
    <property type="nucleotide sequence ID" value="NZ_VKAC01000005.1"/>
</dbReference>
<dbReference type="Pfam" id="PF05426">
    <property type="entry name" value="Alginate_lyase"/>
    <property type="match status" value="1"/>
</dbReference>
<protein>
    <recommendedName>
        <fullName evidence="5">Alginate lyase domain-containing protein</fullName>
    </recommendedName>
</protein>
<dbReference type="AlphaFoldDB" id="A0A5C8ZEV8"/>
<evidence type="ECO:0000256" key="3">
    <source>
        <dbReference type="SAM" id="MobiDB-lite"/>
    </source>
</evidence>
<dbReference type="Gene3D" id="1.50.10.100">
    <property type="entry name" value="Chondroitin AC/alginate lyase"/>
    <property type="match status" value="1"/>
</dbReference>
<dbReference type="EMBL" id="VKAC01000005">
    <property type="protein sequence ID" value="TXR56372.1"/>
    <property type="molecule type" value="Genomic_DNA"/>
</dbReference>
<feature type="domain" description="Alginate lyase" evidence="5">
    <location>
        <begin position="418"/>
        <end position="552"/>
    </location>
</feature>
<evidence type="ECO:0000256" key="2">
    <source>
        <dbReference type="ARBA" id="ARBA00023239"/>
    </source>
</evidence>
<keyword evidence="1 4" id="KW-0732">Signal</keyword>
<evidence type="ECO:0000256" key="1">
    <source>
        <dbReference type="ARBA" id="ARBA00022729"/>
    </source>
</evidence>
<feature type="signal peptide" evidence="4">
    <location>
        <begin position="1"/>
        <end position="42"/>
    </location>
</feature>
<dbReference type="OrthoDB" id="3862295at2"/>
<feature type="region of interest" description="Disordered" evidence="3">
    <location>
        <begin position="257"/>
        <end position="352"/>
    </location>
</feature>
<reference evidence="6 7" key="1">
    <citation type="submission" date="2019-07" db="EMBL/GenBank/DDBJ databases">
        <title>Quadrisphaera sp. strain DD2A genome sequencing and assembly.</title>
        <authorList>
            <person name="Kim I."/>
        </authorList>
    </citation>
    <scope>NUCLEOTIDE SEQUENCE [LARGE SCALE GENOMIC DNA]</scope>
    <source>
        <strain evidence="6 7">DD2A</strain>
    </source>
</reference>
<keyword evidence="2" id="KW-0456">Lyase</keyword>
<feature type="region of interest" description="Disordered" evidence="3">
    <location>
        <begin position="44"/>
        <end position="80"/>
    </location>
</feature>
<dbReference type="InterPro" id="IPR008397">
    <property type="entry name" value="Alginate_lyase_dom"/>
</dbReference>
<proteinExistence type="predicted"/>
<evidence type="ECO:0000256" key="4">
    <source>
        <dbReference type="SAM" id="SignalP"/>
    </source>
</evidence>
<dbReference type="SUPFAM" id="SSF48230">
    <property type="entry name" value="Chondroitin AC/alginate lyase"/>
    <property type="match status" value="1"/>
</dbReference>
<gene>
    <name evidence="6" type="ORF">FMM08_09725</name>
</gene>
<sequence>MAITRRGARAHRASATTRSQLLVAAVVAALVAVLLGTAVAQAAGDDGTGAAEPSSPLLLTPPFAQGTVTTTKGTETTSPAPGRLVVGEVQPGGSYTAALATAPVADVDVTHSLVLHHVDASNPGLYEQTQARVQPDGDRYGLTVLVRHSGHVALRVDRVSGGQYTVLSRTGKVAVLAEDAPLLVQVRVVGSSPVVLQARVWRMGAERPDWQVTVRDEDPERLQAPGAVALQGYLSRKAEPLRLTLADVSVAGFGQEGAAAGGGAVAEPATAPNGSSGGAPATGPTTTSPDPATAPSTDPSAGPSVEPSTTPSSSPPPVDPSTEPTSEPASSPSPSASASTGGSQTSPAGFVHPGIMTSASQLAAVRAKVAAGEEPWASAFAKAKGSSWANLSWQPQPVPVVMCGAYNRIDIGCTAETKDAQAAYTMALIYTYTGDERYARKAVEILDAWSGVLQSHSFDTTTYVNGRLQAAWAGSVFPKAAELIRYSDAGWSPDRVQRFEGMLRTAFLPMVRDGWVGGNANWQMSMAEATVNIGIFLDDRSVFDDGVGDWRAQVVSSVYLTSDGAKPVLPAGTSITAGRVDSYWFSPERYVDGLQGETCRDADHMMMGMAAALDVAETAGIQGVDLYREQQRRLVAGLEYNARYLNDPSAPGWVCPAPLKKIGTASNQGWEVGYAHYAGEGVSLPQTQQLVRSLRPRNGTELFMNWSTLTHARS</sequence>
<dbReference type="GO" id="GO:0042597">
    <property type="term" value="C:periplasmic space"/>
    <property type="evidence" value="ECO:0007669"/>
    <property type="project" value="InterPro"/>
</dbReference>
<name>A0A5C8ZEV8_9ACTN</name>
<dbReference type="InterPro" id="IPR008929">
    <property type="entry name" value="Chondroitin_lyas"/>
</dbReference>
<comment type="caution">
    <text evidence="6">The sequence shown here is derived from an EMBL/GenBank/DDBJ whole genome shotgun (WGS) entry which is preliminary data.</text>
</comment>
<evidence type="ECO:0000313" key="6">
    <source>
        <dbReference type="EMBL" id="TXR56372.1"/>
    </source>
</evidence>
<feature type="compositionally biased region" description="Low complexity" evidence="3">
    <location>
        <begin position="320"/>
        <end position="349"/>
    </location>
</feature>
<feature type="compositionally biased region" description="Low complexity" evidence="3">
    <location>
        <begin position="265"/>
        <end position="312"/>
    </location>
</feature>